<evidence type="ECO:0000256" key="5">
    <source>
        <dbReference type="ARBA" id="ARBA00023242"/>
    </source>
</evidence>
<evidence type="ECO:0000256" key="4">
    <source>
        <dbReference type="ARBA" id="ARBA00022454"/>
    </source>
</evidence>
<dbReference type="GO" id="GO:0031511">
    <property type="term" value="C:Mis6-Sim4 complex"/>
    <property type="evidence" value="ECO:0007669"/>
    <property type="project" value="TreeGrafter"/>
</dbReference>
<reference evidence="8" key="1">
    <citation type="submission" date="2022-07" db="EMBL/GenBank/DDBJ databases">
        <title>Fungi with potential for degradation of polypropylene.</title>
        <authorList>
            <person name="Gostincar C."/>
        </authorList>
    </citation>
    <scope>NUCLEOTIDE SEQUENCE</scope>
    <source>
        <strain evidence="8">EXF-13308</strain>
    </source>
</reference>
<comment type="caution">
    <text evidence="8">The sequence shown here is derived from an EMBL/GenBank/DDBJ whole genome shotgun (WGS) entry which is preliminary data.</text>
</comment>
<comment type="subcellular location">
    <subcellularLocation>
        <location evidence="2">Chromosome</location>
        <location evidence="2">Centromere</location>
    </subcellularLocation>
    <subcellularLocation>
        <location evidence="1">Nucleus</location>
    </subcellularLocation>
</comment>
<dbReference type="GO" id="GO:0005634">
    <property type="term" value="C:nucleus"/>
    <property type="evidence" value="ECO:0007669"/>
    <property type="project" value="UniProtKB-SubCell"/>
</dbReference>
<name>A0AA38RR13_9PEZI</name>
<evidence type="ECO:0000313" key="9">
    <source>
        <dbReference type="Proteomes" id="UP001174694"/>
    </source>
</evidence>
<protein>
    <recommendedName>
        <fullName evidence="10">Cenp-O kinetochore centromere component</fullName>
    </recommendedName>
</protein>
<keyword evidence="9" id="KW-1185">Reference proteome</keyword>
<accession>A0AA38RR13</accession>
<sequence length="265" mass="27997">MATDIDAEIASLRARRDALRRELTAHASPSLFPATAQQRTYRACAGVTAFRAQDPSPSSSSADGSGGGGFVLGLRIEAMAAARPGCFARPYYVLLEPAGGTGAAADRLRVRSHTVPPCIPLPALAHRYLPQSGERPQDLAGLARALRRAVVRYRVRVGVVAALRAQAGLGKGESAEQGEDGEAEMERQKDEQGTGVLAAGPVRNICAADAEVRQVTIEWEDGRTGRLVLDDDGEVARLVVFDEEGARDLATARKLLTAATKATKG</sequence>
<evidence type="ECO:0000313" key="8">
    <source>
        <dbReference type="EMBL" id="KAJ9155188.1"/>
    </source>
</evidence>
<dbReference type="Proteomes" id="UP001174694">
    <property type="component" value="Unassembled WGS sequence"/>
</dbReference>
<evidence type="ECO:0000256" key="2">
    <source>
        <dbReference type="ARBA" id="ARBA00004584"/>
    </source>
</evidence>
<organism evidence="8 9">
    <name type="scientific">Pleurostoma richardsiae</name>
    <dbReference type="NCBI Taxonomy" id="41990"/>
    <lineage>
        <taxon>Eukaryota</taxon>
        <taxon>Fungi</taxon>
        <taxon>Dikarya</taxon>
        <taxon>Ascomycota</taxon>
        <taxon>Pezizomycotina</taxon>
        <taxon>Sordariomycetes</taxon>
        <taxon>Sordariomycetidae</taxon>
        <taxon>Calosphaeriales</taxon>
        <taxon>Pleurostomataceae</taxon>
        <taxon>Pleurostoma</taxon>
    </lineage>
</organism>
<comment type="similarity">
    <text evidence="3">Belongs to the CENP-O/MCM21 family.</text>
</comment>
<keyword evidence="5" id="KW-0539">Nucleus</keyword>
<evidence type="ECO:0000256" key="7">
    <source>
        <dbReference type="SAM" id="MobiDB-lite"/>
    </source>
</evidence>
<evidence type="ECO:0000256" key="6">
    <source>
        <dbReference type="ARBA" id="ARBA00023328"/>
    </source>
</evidence>
<dbReference type="PANTHER" id="PTHR14582">
    <property type="entry name" value="INNER KINETOCHORE SUBUNIT MAL2"/>
    <property type="match status" value="1"/>
</dbReference>
<dbReference type="AlphaFoldDB" id="A0AA38RR13"/>
<keyword evidence="6" id="KW-0137">Centromere</keyword>
<evidence type="ECO:0008006" key="10">
    <source>
        <dbReference type="Google" id="ProtNLM"/>
    </source>
</evidence>
<dbReference type="Pfam" id="PF09496">
    <property type="entry name" value="CENP-O"/>
    <property type="match status" value="1"/>
</dbReference>
<keyword evidence="4" id="KW-0158">Chromosome</keyword>
<dbReference type="PANTHER" id="PTHR14582:SF1">
    <property type="entry name" value="CENTROMERE PROTEIN O"/>
    <property type="match status" value="1"/>
</dbReference>
<feature type="region of interest" description="Disordered" evidence="7">
    <location>
        <begin position="170"/>
        <end position="194"/>
    </location>
</feature>
<dbReference type="InterPro" id="IPR018464">
    <property type="entry name" value="CENP-O"/>
</dbReference>
<dbReference type="EMBL" id="JANBVO010000003">
    <property type="protein sequence ID" value="KAJ9155188.1"/>
    <property type="molecule type" value="Genomic_DNA"/>
</dbReference>
<evidence type="ECO:0000256" key="1">
    <source>
        <dbReference type="ARBA" id="ARBA00004123"/>
    </source>
</evidence>
<gene>
    <name evidence="8" type="ORF">NKR23_g1757</name>
</gene>
<evidence type="ECO:0000256" key="3">
    <source>
        <dbReference type="ARBA" id="ARBA00007321"/>
    </source>
</evidence>
<proteinExistence type="inferred from homology"/>